<dbReference type="AlphaFoldDB" id="A0A162FJH2"/>
<keyword evidence="4 8" id="KW-0560">Oxidoreductase</keyword>
<dbReference type="Gene3D" id="3.30.200.210">
    <property type="match status" value="1"/>
</dbReference>
<organism evidence="8 9">
    <name type="scientific">Methanobrevibacter oralis</name>
    <dbReference type="NCBI Taxonomy" id="66851"/>
    <lineage>
        <taxon>Archaea</taxon>
        <taxon>Methanobacteriati</taxon>
        <taxon>Methanobacteriota</taxon>
        <taxon>Methanomada group</taxon>
        <taxon>Methanobacteria</taxon>
        <taxon>Methanobacteriales</taxon>
        <taxon>Methanobacteriaceae</taxon>
        <taxon>Methanobrevibacter</taxon>
    </lineage>
</organism>
<sequence length="344" mass="37724">MLKIQHTVCPSCSVGCGIDIISKDGEVVGTFPYKRNVINEGKNCLNGRNSIECFESRILTPLVSKRSSDLSEALKIIADELKNSNPDEIGVICSGNNSNEEIIAIKEFANKMGYKIGFSSDNFPNYDGELARYDDVDNAKDIYLIGDVVYNSPLVGRRVFHALDNGASILAIGTEDKGVTALNFEFTLVDHISDYFNDADIANDSIIIINEIDSSDEFEIIKSIAEKTNSKLLPIFSKCNTKGALSELEANPISDVIESSSILLVFGEDEIEDLTKVKKIFTFSAHENDVTDASEVVIPIKFWIENGGSFTNAMGDVQNFVQILDAPEGILSGIEIVEKLQEKV</sequence>
<feature type="domain" description="4Fe-4S Mo/W bis-MGD-type" evidence="7">
    <location>
        <begin position="2"/>
        <end position="58"/>
    </location>
</feature>
<evidence type="ECO:0000313" key="8">
    <source>
        <dbReference type="EMBL" id="KZX10910.1"/>
    </source>
</evidence>
<evidence type="ECO:0000256" key="3">
    <source>
        <dbReference type="ARBA" id="ARBA00022723"/>
    </source>
</evidence>
<comment type="similarity">
    <text evidence="1">Belongs to the prokaryotic molybdopterin-containing oxidoreductase family.</text>
</comment>
<dbReference type="OrthoDB" id="23466at2157"/>
<accession>A0A162FJH2</accession>
<evidence type="ECO:0000256" key="6">
    <source>
        <dbReference type="ARBA" id="ARBA00023014"/>
    </source>
</evidence>
<dbReference type="EC" id="1.2.1.2" evidence="8"/>
<dbReference type="PROSITE" id="PS51669">
    <property type="entry name" value="4FE4S_MOW_BIS_MGD"/>
    <property type="match status" value="1"/>
</dbReference>
<dbReference type="GO" id="GO:0046872">
    <property type="term" value="F:metal ion binding"/>
    <property type="evidence" value="ECO:0007669"/>
    <property type="project" value="UniProtKB-KW"/>
</dbReference>
<keyword evidence="2" id="KW-0004">4Fe-4S</keyword>
<comment type="caution">
    <text evidence="8">The sequence shown here is derived from an EMBL/GenBank/DDBJ whole genome shotgun (WGS) entry which is preliminary data.</text>
</comment>
<dbReference type="GO" id="GO:0016020">
    <property type="term" value="C:membrane"/>
    <property type="evidence" value="ECO:0007669"/>
    <property type="project" value="TreeGrafter"/>
</dbReference>
<dbReference type="InterPro" id="IPR006656">
    <property type="entry name" value="Mopterin_OxRdtase"/>
</dbReference>
<evidence type="ECO:0000256" key="2">
    <source>
        <dbReference type="ARBA" id="ARBA00022485"/>
    </source>
</evidence>
<evidence type="ECO:0000313" key="9">
    <source>
        <dbReference type="Proteomes" id="UP000077428"/>
    </source>
</evidence>
<proteinExistence type="inferred from homology"/>
<dbReference type="EMBL" id="LWMU01000103">
    <property type="protein sequence ID" value="KZX10910.1"/>
    <property type="molecule type" value="Genomic_DNA"/>
</dbReference>
<evidence type="ECO:0000259" key="7">
    <source>
        <dbReference type="PROSITE" id="PS51669"/>
    </source>
</evidence>
<keyword evidence="5" id="KW-0408">Iron</keyword>
<gene>
    <name evidence="8" type="ORF">MBORA_17480</name>
</gene>
<dbReference type="PATRIC" id="fig|66851.6.peg.1901"/>
<dbReference type="PANTHER" id="PTHR43105">
    <property type="entry name" value="RESPIRATORY NITRATE REDUCTASE"/>
    <property type="match status" value="1"/>
</dbReference>
<evidence type="ECO:0000256" key="4">
    <source>
        <dbReference type="ARBA" id="ARBA00023002"/>
    </source>
</evidence>
<dbReference type="STRING" id="66851.MBORA_17480"/>
<dbReference type="SUPFAM" id="SSF53706">
    <property type="entry name" value="Formate dehydrogenase/DMSO reductase, domains 1-3"/>
    <property type="match status" value="1"/>
</dbReference>
<dbReference type="PANTHER" id="PTHR43105:SF14">
    <property type="entry name" value="FORMATE DEHYDROGENASE H"/>
    <property type="match status" value="1"/>
</dbReference>
<reference evidence="9" key="1">
    <citation type="journal article" date="2016" name="Genome Announc.">
        <title>Draft Genome Sequences of Methanobrevibacter curvatus DSM11111, Methanobrevibacter cuticularis DSM11139, Methanobrevibacter filiformis DSM11501, and Methanobrevibacter oralis DSM7256.</title>
        <authorList>
            <person name="Poehlein A."/>
            <person name="Seedorf H."/>
        </authorList>
    </citation>
    <scope>NUCLEOTIDE SEQUENCE [LARGE SCALE GENOMIC DNA]</scope>
    <source>
        <strain evidence="9">DSM 7256 / JCM 30027 / ZR</strain>
    </source>
</reference>
<dbReference type="Pfam" id="PF04879">
    <property type="entry name" value="Molybdop_Fe4S4"/>
    <property type="match status" value="1"/>
</dbReference>
<dbReference type="GO" id="GO:0003954">
    <property type="term" value="F:NADH dehydrogenase activity"/>
    <property type="evidence" value="ECO:0007669"/>
    <property type="project" value="TreeGrafter"/>
</dbReference>
<evidence type="ECO:0000256" key="1">
    <source>
        <dbReference type="ARBA" id="ARBA00010312"/>
    </source>
</evidence>
<dbReference type="GO" id="GO:0051539">
    <property type="term" value="F:4 iron, 4 sulfur cluster binding"/>
    <property type="evidence" value="ECO:0007669"/>
    <property type="project" value="UniProtKB-KW"/>
</dbReference>
<keyword evidence="6" id="KW-0411">Iron-sulfur</keyword>
<dbReference type="GO" id="GO:0022904">
    <property type="term" value="P:respiratory electron transport chain"/>
    <property type="evidence" value="ECO:0007669"/>
    <property type="project" value="TreeGrafter"/>
</dbReference>
<dbReference type="RefSeq" id="WP_042694523.1">
    <property type="nucleotide sequence ID" value="NZ_CABMAB010000039.1"/>
</dbReference>
<dbReference type="InterPro" id="IPR006963">
    <property type="entry name" value="Mopterin_OxRdtase_4Fe-4S_dom"/>
</dbReference>
<protein>
    <submittedName>
        <fullName evidence="8">Formate dehydrogenase</fullName>
        <ecNumber evidence="8">1.2.1.2</ecNumber>
    </submittedName>
</protein>
<dbReference type="Proteomes" id="UP000077428">
    <property type="component" value="Unassembled WGS sequence"/>
</dbReference>
<dbReference type="SMART" id="SM00926">
    <property type="entry name" value="Molybdop_Fe4S4"/>
    <property type="match status" value="1"/>
</dbReference>
<name>A0A162FJH2_METOA</name>
<evidence type="ECO:0000256" key="5">
    <source>
        <dbReference type="ARBA" id="ARBA00023004"/>
    </source>
</evidence>
<dbReference type="PROSITE" id="PS00551">
    <property type="entry name" value="MOLYBDOPTERIN_PROK_1"/>
    <property type="match status" value="1"/>
</dbReference>
<keyword evidence="9" id="KW-1185">Reference proteome</keyword>
<keyword evidence="3" id="KW-0479">Metal-binding</keyword>
<dbReference type="InterPro" id="IPR050123">
    <property type="entry name" value="Prok_molybdopt-oxidoreductase"/>
</dbReference>
<dbReference type="Pfam" id="PF00384">
    <property type="entry name" value="Molybdopterin"/>
    <property type="match status" value="1"/>
</dbReference>
<dbReference type="InterPro" id="IPR027467">
    <property type="entry name" value="MopterinOxRdtase_cofactor_BS"/>
</dbReference>